<feature type="domain" description="PRD" evidence="2">
    <location>
        <begin position="164"/>
        <end position="271"/>
    </location>
</feature>
<dbReference type="PATRIC" id="fig|176090.4.peg.295"/>
<feature type="domain" description="PRD" evidence="2">
    <location>
        <begin position="59"/>
        <end position="163"/>
    </location>
</feature>
<dbReference type="GO" id="GO:0006355">
    <property type="term" value="P:regulation of DNA-templated transcription"/>
    <property type="evidence" value="ECO:0007669"/>
    <property type="project" value="InterPro"/>
</dbReference>
<protein>
    <submittedName>
        <fullName evidence="3">Beta-glucoside bgl operon antiterminator, BglG family</fullName>
    </submittedName>
</protein>
<dbReference type="PROSITE" id="PS51372">
    <property type="entry name" value="PRD_2"/>
    <property type="match status" value="2"/>
</dbReference>
<evidence type="ECO:0000259" key="2">
    <source>
        <dbReference type="PROSITE" id="PS51372"/>
    </source>
</evidence>
<sequence>MIITKILNNNVVLSEAEGQEVILMGCGLAFGRKVGDEIPTDLIEKRYVSSEQERELLMDLPAEIMEMADQIITFAHNHLESKLKDSAFLAVADHIYGVTLRLQDDLYMKNFLLWDIKRFFPKEYEVGKFANRLLSDYLSKDLPDDEAAFIALTLVNAELGTGTAAARELTQLMEEILTIVKYSLETSLEDHDIYVERFMTHLKFFCQRVLANEGHRDLPDNDMFDMLKIKYPLAFETTKKISDYLRRTRNYHTSDDEQLYLTIHLSRMKRR</sequence>
<dbReference type="RefSeq" id="WP_037614937.1">
    <property type="nucleotide sequence ID" value="NZ_JPEN01000028.1"/>
</dbReference>
<reference evidence="3 4" key="1">
    <citation type="submission" date="2014-06" db="EMBL/GenBank/DDBJ databases">
        <authorList>
            <person name="Teng J.L."/>
            <person name="Huang Y."/>
            <person name="Tse H."/>
            <person name="Lau S.K."/>
            <person name="Woo P.C."/>
        </authorList>
    </citation>
    <scope>NUCLEOTIDE SEQUENCE [LARGE SCALE GENOMIC DNA]</scope>
    <source>
        <strain evidence="3 4">HKU4</strain>
    </source>
</reference>
<dbReference type="eggNOG" id="COG3711">
    <property type="taxonomic scope" value="Bacteria"/>
</dbReference>
<dbReference type="InterPro" id="IPR036650">
    <property type="entry name" value="CAT_RNA-bd_dom_sf"/>
</dbReference>
<dbReference type="SUPFAM" id="SSF63520">
    <property type="entry name" value="PTS-regulatory domain, PRD"/>
    <property type="match status" value="2"/>
</dbReference>
<dbReference type="PANTHER" id="PTHR30185">
    <property type="entry name" value="CRYPTIC BETA-GLUCOSIDE BGL OPERON ANTITERMINATOR"/>
    <property type="match status" value="1"/>
</dbReference>
<comment type="caution">
    <text evidence="3">The sequence shown here is derived from an EMBL/GenBank/DDBJ whole genome shotgun (WGS) entry which is preliminary data.</text>
</comment>
<name>A0A0A0DJA1_9STRE</name>
<dbReference type="InterPro" id="IPR050661">
    <property type="entry name" value="BglG_antiterminators"/>
</dbReference>
<dbReference type="AlphaFoldDB" id="A0A0A0DJA1"/>
<evidence type="ECO:0000313" key="4">
    <source>
        <dbReference type="Proteomes" id="UP000030019"/>
    </source>
</evidence>
<dbReference type="Gene3D" id="1.10.1790.10">
    <property type="entry name" value="PRD domain"/>
    <property type="match status" value="2"/>
</dbReference>
<gene>
    <name evidence="3" type="ORF">SSIN_0296</name>
</gene>
<keyword evidence="4" id="KW-1185">Reference proteome</keyword>
<dbReference type="PANTHER" id="PTHR30185:SF15">
    <property type="entry name" value="CRYPTIC BETA-GLUCOSIDE BGL OPERON ANTITERMINATOR"/>
    <property type="match status" value="1"/>
</dbReference>
<dbReference type="InterPro" id="IPR036634">
    <property type="entry name" value="PRD_sf"/>
</dbReference>
<keyword evidence="1" id="KW-0677">Repeat</keyword>
<dbReference type="SUPFAM" id="SSF50151">
    <property type="entry name" value="SacY-like RNA-binding domain"/>
    <property type="match status" value="1"/>
</dbReference>
<dbReference type="STRING" id="176090.SSIN_0296"/>
<evidence type="ECO:0000256" key="1">
    <source>
        <dbReference type="ARBA" id="ARBA00022737"/>
    </source>
</evidence>
<organism evidence="3 4">
    <name type="scientific">Streptococcus sinensis</name>
    <dbReference type="NCBI Taxonomy" id="176090"/>
    <lineage>
        <taxon>Bacteria</taxon>
        <taxon>Bacillati</taxon>
        <taxon>Bacillota</taxon>
        <taxon>Bacilli</taxon>
        <taxon>Lactobacillales</taxon>
        <taxon>Streptococcaceae</taxon>
        <taxon>Streptococcus</taxon>
    </lineage>
</organism>
<evidence type="ECO:0000313" key="3">
    <source>
        <dbReference type="EMBL" id="KGM37918.1"/>
    </source>
</evidence>
<dbReference type="InterPro" id="IPR004341">
    <property type="entry name" value="CAT_RNA-bd_dom"/>
</dbReference>
<dbReference type="Pfam" id="PF00874">
    <property type="entry name" value="PRD"/>
    <property type="match status" value="2"/>
</dbReference>
<dbReference type="Pfam" id="PF03123">
    <property type="entry name" value="CAT_RBD"/>
    <property type="match status" value="1"/>
</dbReference>
<dbReference type="Gene3D" id="2.30.24.10">
    <property type="entry name" value="CAT RNA-binding domain"/>
    <property type="match status" value="1"/>
</dbReference>
<dbReference type="SMART" id="SM01061">
    <property type="entry name" value="CAT_RBD"/>
    <property type="match status" value="1"/>
</dbReference>
<accession>A0A0A0DJA1</accession>
<dbReference type="InterPro" id="IPR011608">
    <property type="entry name" value="PRD"/>
</dbReference>
<dbReference type="EMBL" id="JPEN01000028">
    <property type="protein sequence ID" value="KGM37918.1"/>
    <property type="molecule type" value="Genomic_DNA"/>
</dbReference>
<dbReference type="Proteomes" id="UP000030019">
    <property type="component" value="Unassembled WGS sequence"/>
</dbReference>
<dbReference type="GO" id="GO:0003723">
    <property type="term" value="F:RNA binding"/>
    <property type="evidence" value="ECO:0007669"/>
    <property type="project" value="InterPro"/>
</dbReference>
<proteinExistence type="predicted"/>